<dbReference type="Pfam" id="PF01326">
    <property type="entry name" value="PPDK_N"/>
    <property type="match status" value="1"/>
</dbReference>
<proteinExistence type="predicted"/>
<dbReference type="GO" id="GO:0005524">
    <property type="term" value="F:ATP binding"/>
    <property type="evidence" value="ECO:0007669"/>
    <property type="project" value="InterPro"/>
</dbReference>
<reference evidence="2" key="1">
    <citation type="submission" date="2016-04" db="EMBL/GenBank/DDBJ databases">
        <authorList>
            <person name="Evans L.H."/>
            <person name="Alamgir A."/>
            <person name="Owens N."/>
            <person name="Weber N.D."/>
            <person name="Virtaneva K."/>
            <person name="Barbian K."/>
            <person name="Babar A."/>
            <person name="Rosenke K."/>
        </authorList>
    </citation>
    <scope>NUCLEOTIDE SEQUENCE</scope>
    <source>
        <strain evidence="2">86</strain>
    </source>
</reference>
<accession>A0A212J5I3</accession>
<keyword evidence="2" id="KW-0670">Pyruvate</keyword>
<dbReference type="PANTHER" id="PTHR43615">
    <property type="entry name" value="PHOSPHOENOLPYRUVATE SYNTHASE-RELATED"/>
    <property type="match status" value="1"/>
</dbReference>
<protein>
    <submittedName>
        <fullName evidence="2">Pyruvate phosphate dikinase PEP/pyruvate-binding protein</fullName>
    </submittedName>
</protein>
<gene>
    <name evidence="2" type="ORF">KL86CLO1_10551</name>
</gene>
<dbReference type="EMBL" id="FLUN01000001">
    <property type="protein sequence ID" value="SBV94718.1"/>
    <property type="molecule type" value="Genomic_DNA"/>
</dbReference>
<evidence type="ECO:0000259" key="1">
    <source>
        <dbReference type="Pfam" id="PF01326"/>
    </source>
</evidence>
<evidence type="ECO:0000313" key="2">
    <source>
        <dbReference type="EMBL" id="SBV94718.1"/>
    </source>
</evidence>
<sequence length="854" mass="97214">MEAFERVNSGVPGLDDMLDHIRLGDNVVWQVSSLDDYRQFSESLVRQSVADGRNVIYIRFAGHEPVLQNLSGVKVYEPDASAGFESFTVSVHKIITDEGRGSIYVFDSLSELQVAWSTDLMMGNFFRVTCPYLFELDTIAYFPVLRAHHSFETLARIRETTQILLDVYSDGTLRHLHPVKVWNRYSPEMFLPHRMEADGSFFVLTNGIDMGVFYSLVHAQNTFQGKQDLDSYERFFQAARDSFLSGKLDGYSAKKIVRSMMTGDEKISALILKNFEPRDYFFIKDHMIGTGTIGGKACGMLIARKLLELHLPQYHERTEPHDSFFIGTDVFYSYIVDNGYWKLRIAQRSEDSYFSAGRQLKACMLEGSFSETIRSQLRRMLEYFGQSPIIVRSSSFLEDGFGNAFAGKYESVFCVNAGSPEENLKTFENAVRTVYASTMGRSALEYRKSRGLGRSDEQMAVLVQRVSGTRFGDYFMPCAAGTGFSYSLYRWSDDLDANAGMLRLVAGMGTRAVDRTDGDYPRLVNLDRPDRTPLTSTDQRHRFSQRKLDAIVFSQNKLESKPVQELLPSVPVWYRRLVTEHDREAEKALRERGQPREVVFVSCAGIVQNTAFVTMMRDILKTLEAQYGVPVDIEYTVNFNQDGFFVVNLVQCRPLSIWKAAESVMLPTLREEDTLFKVKHTFMGSSAEQKIDCVVWVDSEQYYQFPHVKKRQVALAIDKINHHYKETGKRLLLAAPGRIGTSSPELGVPVSFSNISAFRVICEYSDGQTGYMPELSYGSHMFQDLVESDTFYVAVFENENTLAFNKEFWNGKNNIFSFICPDAEELTDIIKVYETDTLTLYADIKEQTALCGNI</sequence>
<organism evidence="2">
    <name type="scientific">uncultured Eubacteriales bacterium</name>
    <dbReference type="NCBI Taxonomy" id="172733"/>
    <lineage>
        <taxon>Bacteria</taxon>
        <taxon>Bacillati</taxon>
        <taxon>Bacillota</taxon>
        <taxon>Clostridia</taxon>
        <taxon>Eubacteriales</taxon>
        <taxon>environmental samples</taxon>
    </lineage>
</organism>
<dbReference type="InterPro" id="IPR002192">
    <property type="entry name" value="PPDK_AMP/ATP-bd"/>
</dbReference>
<keyword evidence="2" id="KW-0418">Kinase</keyword>
<dbReference type="PANTHER" id="PTHR43615:SF1">
    <property type="entry name" value="PPDK_N DOMAIN-CONTAINING PROTEIN"/>
    <property type="match status" value="1"/>
</dbReference>
<dbReference type="InterPro" id="IPR051549">
    <property type="entry name" value="PEP_Utilizing_Enz"/>
</dbReference>
<dbReference type="SUPFAM" id="SSF56059">
    <property type="entry name" value="Glutathione synthetase ATP-binding domain-like"/>
    <property type="match status" value="1"/>
</dbReference>
<dbReference type="AlphaFoldDB" id="A0A212J5I3"/>
<name>A0A212J5I3_9FIRM</name>
<dbReference type="InterPro" id="IPR013815">
    <property type="entry name" value="ATP_grasp_subdomain_1"/>
</dbReference>
<feature type="domain" description="Pyruvate phosphate dikinase AMP/ATP-binding" evidence="1">
    <location>
        <begin position="292"/>
        <end position="666"/>
    </location>
</feature>
<keyword evidence="2" id="KW-0808">Transferase</keyword>
<dbReference type="Gene3D" id="3.30.1490.20">
    <property type="entry name" value="ATP-grasp fold, A domain"/>
    <property type="match status" value="1"/>
</dbReference>
<dbReference type="GO" id="GO:0016301">
    <property type="term" value="F:kinase activity"/>
    <property type="evidence" value="ECO:0007669"/>
    <property type="project" value="UniProtKB-KW"/>
</dbReference>